<protein>
    <submittedName>
        <fullName evidence="1">Uncharacterized protein</fullName>
    </submittedName>
</protein>
<dbReference type="Proteomes" id="UP000198688">
    <property type="component" value="Chromosome I"/>
</dbReference>
<proteinExistence type="predicted"/>
<evidence type="ECO:0000313" key="1">
    <source>
        <dbReference type="EMBL" id="SDS15015.1"/>
    </source>
</evidence>
<dbReference type="AlphaFoldDB" id="A0A1H1PV36"/>
<dbReference type="OrthoDB" id="3388568at2"/>
<name>A0A1H1PV36_9ACTN</name>
<keyword evidence="2" id="KW-1185">Reference proteome</keyword>
<reference evidence="1 2" key="1">
    <citation type="submission" date="2016-10" db="EMBL/GenBank/DDBJ databases">
        <authorList>
            <person name="de Groot N.N."/>
        </authorList>
    </citation>
    <scope>NUCLEOTIDE SEQUENCE [LARGE SCALE GENOMIC DNA]</scope>
    <source>
        <strain evidence="1 2">DSM 43941</strain>
    </source>
</reference>
<gene>
    <name evidence="1" type="ORF">SAMN04489716_0124</name>
</gene>
<accession>A0A1H1PV36</accession>
<sequence>MTVKLSISVPDDIAAYLQSRGNTSAAVTDAVRRILPEARRERQRAAAQAYGEFLRNRSPEEIEADRQFIESNNDIALRGTEW</sequence>
<dbReference type="EMBL" id="LT629758">
    <property type="protein sequence ID" value="SDS15015.1"/>
    <property type="molecule type" value="Genomic_DNA"/>
</dbReference>
<evidence type="ECO:0000313" key="2">
    <source>
        <dbReference type="Proteomes" id="UP000198688"/>
    </source>
</evidence>
<dbReference type="RefSeq" id="WP_092540620.1">
    <property type="nucleotide sequence ID" value="NZ_BOMJ01000058.1"/>
</dbReference>
<dbReference type="STRING" id="113562.SAMN04489716_0124"/>
<organism evidence="1 2">
    <name type="scientific">Actinoplanes derwentensis</name>
    <dbReference type="NCBI Taxonomy" id="113562"/>
    <lineage>
        <taxon>Bacteria</taxon>
        <taxon>Bacillati</taxon>
        <taxon>Actinomycetota</taxon>
        <taxon>Actinomycetes</taxon>
        <taxon>Micromonosporales</taxon>
        <taxon>Micromonosporaceae</taxon>
        <taxon>Actinoplanes</taxon>
    </lineage>
</organism>